<evidence type="ECO:0000313" key="1">
    <source>
        <dbReference type="EMBL" id="KMO85188.1"/>
    </source>
</evidence>
<reference evidence="1 2" key="1">
    <citation type="submission" date="2015-06" db="EMBL/GenBank/DDBJ databases">
        <title>Draft genome sequence of beer spoilage bacterium Megasphaera cerevisiae type strain 20462.</title>
        <authorList>
            <person name="Kutumbaka K."/>
            <person name="Pasmowitz J."/>
            <person name="Mategko J."/>
            <person name="Reyes D."/>
            <person name="Friedrich A."/>
            <person name="Han S."/>
            <person name="Martens-Habbena W."/>
            <person name="Neal-McKinney J."/>
            <person name="Janagama H.K."/>
            <person name="Nadala C."/>
            <person name="Samadpour M."/>
        </authorList>
    </citation>
    <scope>NUCLEOTIDE SEQUENCE [LARGE SCALE GENOMIC DNA]</scope>
    <source>
        <strain evidence="1 2">DSM 20462</strain>
    </source>
</reference>
<keyword evidence="2" id="KW-1185">Reference proteome</keyword>
<sequence>MKNSTIRKDVPPGTHVMVVKKEDQRTGMLTEGIVKDVLTNSANHPRGIKVRLEDGTVGRVQKIF</sequence>
<protein>
    <recommendedName>
        <fullName evidence="3">YwbE family protein</fullName>
    </recommendedName>
</protein>
<organism evidence="1 2">
    <name type="scientific">Megasphaera cerevisiae DSM 20462</name>
    <dbReference type="NCBI Taxonomy" id="1122219"/>
    <lineage>
        <taxon>Bacteria</taxon>
        <taxon>Bacillati</taxon>
        <taxon>Bacillota</taxon>
        <taxon>Negativicutes</taxon>
        <taxon>Veillonellales</taxon>
        <taxon>Veillonellaceae</taxon>
        <taxon>Megasphaera</taxon>
    </lineage>
</organism>
<evidence type="ECO:0000313" key="2">
    <source>
        <dbReference type="Proteomes" id="UP000036503"/>
    </source>
</evidence>
<dbReference type="FunCoup" id="A0A0J6WSR0">
    <property type="interactions" value="3"/>
</dbReference>
<dbReference type="EMBL" id="LEKT01000099">
    <property type="protein sequence ID" value="KMO85188.1"/>
    <property type="molecule type" value="Genomic_DNA"/>
</dbReference>
<dbReference type="PANTHER" id="PTHR40069">
    <property type="entry name" value="YWBE PROTEIN"/>
    <property type="match status" value="1"/>
</dbReference>
<dbReference type="AlphaFoldDB" id="A0A0J6WSR0"/>
<evidence type="ECO:0008006" key="3">
    <source>
        <dbReference type="Google" id="ProtNLM"/>
    </source>
</evidence>
<dbReference type="OrthoDB" id="9804519at2"/>
<dbReference type="RefSeq" id="WP_048515637.1">
    <property type="nucleotide sequence ID" value="NZ_FUXD01000096.1"/>
</dbReference>
<dbReference type="InterPro" id="IPR019240">
    <property type="entry name" value="DUF2196"/>
</dbReference>
<dbReference type="NCBIfam" id="TIGR03833">
    <property type="entry name" value="YwbE family protein"/>
    <property type="match status" value="1"/>
</dbReference>
<dbReference type="InParanoid" id="A0A0J6WSR0"/>
<dbReference type="PATRIC" id="fig|1122219.3.peg.3541"/>
<accession>A0A0J6WSR0</accession>
<proteinExistence type="predicted"/>
<dbReference type="PANTHER" id="PTHR40069:SF1">
    <property type="entry name" value="YWBE PROTEIN"/>
    <property type="match status" value="1"/>
</dbReference>
<comment type="caution">
    <text evidence="1">The sequence shown here is derived from an EMBL/GenBank/DDBJ whole genome shotgun (WGS) entry which is preliminary data.</text>
</comment>
<dbReference type="Pfam" id="PF09962">
    <property type="entry name" value="DUF2196"/>
    <property type="match status" value="1"/>
</dbReference>
<gene>
    <name evidence="1" type="ORF">AB840_15025</name>
</gene>
<dbReference type="Proteomes" id="UP000036503">
    <property type="component" value="Unassembled WGS sequence"/>
</dbReference>
<name>A0A0J6WSR0_9FIRM</name>